<proteinExistence type="evidence at transcript level"/>
<organism evidence="9">
    <name type="scientific">Mnemiopsis leidyi</name>
    <name type="common">Sea walnut</name>
    <name type="synonym">Warty comb jellyfish</name>
    <dbReference type="NCBI Taxonomy" id="27923"/>
    <lineage>
        <taxon>Eukaryota</taxon>
        <taxon>Metazoa</taxon>
        <taxon>Ctenophora</taxon>
        <taxon>Tentaculata</taxon>
        <taxon>Lobata</taxon>
        <taxon>Bolinopsidae</taxon>
        <taxon>Mnemiopsis</taxon>
    </lineage>
</organism>
<dbReference type="InterPro" id="IPR010442">
    <property type="entry name" value="PET_domain"/>
</dbReference>
<dbReference type="GO" id="GO:0008270">
    <property type="term" value="F:zinc ion binding"/>
    <property type="evidence" value="ECO:0007669"/>
    <property type="project" value="InterPro"/>
</dbReference>
<dbReference type="PANTHER" id="PTHR24211">
    <property type="entry name" value="LIM DOMAIN-CONTAINING PROTEIN"/>
    <property type="match status" value="1"/>
</dbReference>
<feature type="compositionally biased region" description="Acidic residues" evidence="6">
    <location>
        <begin position="875"/>
        <end position="885"/>
    </location>
</feature>
<gene>
    <name evidence="9" type="primary">ML34571</name>
</gene>
<feature type="region of interest" description="Disordered" evidence="6">
    <location>
        <begin position="835"/>
        <end position="858"/>
    </location>
</feature>
<evidence type="ECO:0000259" key="7">
    <source>
        <dbReference type="PROSITE" id="PS50023"/>
    </source>
</evidence>
<dbReference type="Pfam" id="PF00412">
    <property type="entry name" value="LIM"/>
    <property type="match status" value="1"/>
</dbReference>
<dbReference type="InterPro" id="IPR001781">
    <property type="entry name" value="Znf_LIM"/>
</dbReference>
<feature type="compositionally biased region" description="Low complexity" evidence="6">
    <location>
        <begin position="493"/>
        <end position="505"/>
    </location>
</feature>
<feature type="domain" description="PET" evidence="8">
    <location>
        <begin position="70"/>
        <end position="176"/>
    </location>
</feature>
<dbReference type="Pfam" id="PF06297">
    <property type="entry name" value="PET"/>
    <property type="match status" value="1"/>
</dbReference>
<evidence type="ECO:0000256" key="5">
    <source>
        <dbReference type="PROSITE-ProRule" id="PRU00125"/>
    </source>
</evidence>
<evidence type="ECO:0000256" key="1">
    <source>
        <dbReference type="ARBA" id="ARBA00022723"/>
    </source>
</evidence>
<evidence type="ECO:0000256" key="3">
    <source>
        <dbReference type="ARBA" id="ARBA00022833"/>
    </source>
</evidence>
<feature type="region of interest" description="Disordered" evidence="6">
    <location>
        <begin position="484"/>
        <end position="510"/>
    </location>
</feature>
<dbReference type="PROSITE" id="PS51303">
    <property type="entry name" value="PET"/>
    <property type="match status" value="1"/>
</dbReference>
<keyword evidence="3 5" id="KW-0862">Zinc</keyword>
<dbReference type="AlphaFoldDB" id="H2DJW9"/>
<dbReference type="Gene3D" id="2.10.110.10">
    <property type="entry name" value="Cysteine Rich Protein"/>
    <property type="match status" value="3"/>
</dbReference>
<dbReference type="EMBL" id="JN615191">
    <property type="protein sequence ID" value="AEY80340.1"/>
    <property type="molecule type" value="mRNA"/>
</dbReference>
<sequence>FSDEDPKMLTAADKPVPVLLHEADAGQPCLVCEGECPGLEIHFWRKICINCKCPVSDHQAPTTQQPLDQVKRGKQLEDNIRAQFECGKYSWIPVGLSSTLVEEYMKQLPPEQRPLVGSVGEQYRRKLLMTQLPAHDHTPNEGLCRAQAEELAEFSRLRYEMSHGVGTVRPVTSQEADMFDCRTCQSPLVADQLGVVTERAGPACIWCVGCFKCDVCQDPLVDLHYFYKDGELFCGRHHAELLKPRCFACDELILAKEYTLAEDRNWHMDHFCCWECDSPLGGQRYVTRDDHPFCILCYEELFALFFYVTSDTEFSAPCKKCSLPIGLDSAHMVHREFHWHATESCFYCENCQVSLISSPFLFKFEEIFCSSTCAQQYAVHQLSEDTPPKHPQIEVVEDNPVDRSRVQSILRKESSPSPPKENGLQHKKVMFDVSRDTELEVEVHCTSEITRTHSEEEFEYLEKSLIEHTVVEEQCECYIETPEDMIPPEKESPISVSSYSESPMSEEPEHSEMFGGEVDLELEEENIGKPAVTELEISLSDAEDAEVDIDLSVTDETKHCDDEVVNDLDDDDDSLSNDVMRNDTNLDVLENDTSYEEIISAVENMVNPDEVVIVEHTNQIDPDQINQIDTEHTYQIRKIRKNPISFNNGNLDDEPVEVNSEEVETSPVEEKAESIEPVVVEEKPVFVEGKSEGEEKSREEEKPELIVEETVETVEEKENHPQMVRTRSNNDLEDLKPPRKPARNKLSSASFNRVLRKIDHTSNETIFLERPGKRLKNRPRSMSSLNSHNRPQNTLEQKENLVSMYALAPDIADMVASVYQNQHSISTTTQILPERDENRTLGASPVSCATGTPRTGIRRNPSYEAAEFVMHDVESEGESEAEEQETLPLKQTSLVPDSNPETAATEDLPVKSPKKGIKQRLSFKKKKEKGSTPQKANLKGLPPGEPEKRRTKKQCVLM</sequence>
<name>H2DJW9_MNELE</name>
<keyword evidence="1 5" id="KW-0479">Metal-binding</keyword>
<evidence type="ECO:0000256" key="6">
    <source>
        <dbReference type="SAM" id="MobiDB-lite"/>
    </source>
</evidence>
<feature type="compositionally biased region" description="Basic residues" evidence="6">
    <location>
        <begin position="949"/>
        <end position="958"/>
    </location>
</feature>
<dbReference type="PANTHER" id="PTHR24211:SF22">
    <property type="entry name" value="TESTIN"/>
    <property type="match status" value="1"/>
</dbReference>
<feature type="compositionally biased region" description="Polar residues" evidence="6">
    <location>
        <begin position="889"/>
        <end position="902"/>
    </location>
</feature>
<feature type="non-terminal residue" evidence="9">
    <location>
        <position position="1"/>
    </location>
</feature>
<feature type="compositionally biased region" description="Basic residues" evidence="6">
    <location>
        <begin position="912"/>
        <end position="928"/>
    </location>
</feature>
<evidence type="ECO:0000259" key="8">
    <source>
        <dbReference type="PROSITE" id="PS51303"/>
    </source>
</evidence>
<dbReference type="InterPro" id="IPR047120">
    <property type="entry name" value="Pk/Esn/Tes"/>
</dbReference>
<dbReference type="CDD" id="cd09340">
    <property type="entry name" value="LIM1_Testin_like"/>
    <property type="match status" value="1"/>
</dbReference>
<dbReference type="FunFam" id="2.10.110.10:FF:000005">
    <property type="entry name" value="Testin isoform 1"/>
    <property type="match status" value="1"/>
</dbReference>
<dbReference type="PROSITE" id="PS00478">
    <property type="entry name" value="LIM_DOMAIN_1"/>
    <property type="match status" value="1"/>
</dbReference>
<dbReference type="SUPFAM" id="SSF57716">
    <property type="entry name" value="Glucocorticoid receptor-like (DNA-binding domain)"/>
    <property type="match status" value="2"/>
</dbReference>
<dbReference type="PROSITE" id="PS50023">
    <property type="entry name" value="LIM_DOMAIN_2"/>
    <property type="match status" value="1"/>
</dbReference>
<keyword evidence="2" id="KW-0677">Repeat</keyword>
<reference evidence="9" key="1">
    <citation type="journal article" date="2012" name="PLoS ONE">
        <title>The Diversification of the LIM Superclass at the Base of the Metazoa Increased Subcellular Complexity and Promoted Multicellular Specialization.</title>
        <authorList>
            <person name="Koch B.J."/>
            <person name="Ryan J.F."/>
            <person name="Baxevanis A.D."/>
        </authorList>
    </citation>
    <scope>NUCLEOTIDE SEQUENCE</scope>
</reference>
<keyword evidence="4 5" id="KW-0440">LIM domain</keyword>
<protein>
    <submittedName>
        <fullName evidence="9">TES class LIM protein ML34571a</fullName>
    </submittedName>
</protein>
<feature type="region of interest" description="Disordered" evidence="6">
    <location>
        <begin position="711"/>
        <end position="745"/>
    </location>
</feature>
<feature type="domain" description="LIM zinc-binding" evidence="7">
    <location>
        <begin position="244"/>
        <end position="304"/>
    </location>
</feature>
<evidence type="ECO:0000256" key="2">
    <source>
        <dbReference type="ARBA" id="ARBA00022737"/>
    </source>
</evidence>
<dbReference type="CDD" id="cd09341">
    <property type="entry name" value="LIM2_Testin_like"/>
    <property type="match status" value="1"/>
</dbReference>
<dbReference type="SMART" id="SM00132">
    <property type="entry name" value="LIM"/>
    <property type="match status" value="3"/>
</dbReference>
<evidence type="ECO:0000313" key="9">
    <source>
        <dbReference type="EMBL" id="AEY80340.1"/>
    </source>
</evidence>
<feature type="region of interest" description="Disordered" evidence="6">
    <location>
        <begin position="873"/>
        <end position="958"/>
    </location>
</feature>
<evidence type="ECO:0000256" key="4">
    <source>
        <dbReference type="ARBA" id="ARBA00023038"/>
    </source>
</evidence>
<feature type="compositionally biased region" description="Basic and acidic residues" evidence="6">
    <location>
        <begin position="728"/>
        <end position="737"/>
    </location>
</feature>
<accession>H2DJW9</accession>